<dbReference type="InterPro" id="IPR035940">
    <property type="entry name" value="CAP_sf"/>
</dbReference>
<proteinExistence type="predicted"/>
<feature type="domain" description="SCP" evidence="3">
    <location>
        <begin position="149"/>
        <end position="281"/>
    </location>
</feature>
<keyword evidence="5" id="KW-1185">Reference proteome</keyword>
<dbReference type="SMART" id="SM00198">
    <property type="entry name" value="SCP"/>
    <property type="match status" value="1"/>
</dbReference>
<evidence type="ECO:0000256" key="1">
    <source>
        <dbReference type="SAM" id="MobiDB-lite"/>
    </source>
</evidence>
<dbReference type="EMBL" id="KN824396">
    <property type="protein sequence ID" value="KIM21034.1"/>
    <property type="molecule type" value="Genomic_DNA"/>
</dbReference>
<dbReference type="InterPro" id="IPR014044">
    <property type="entry name" value="CAP_dom"/>
</dbReference>
<dbReference type="AlphaFoldDB" id="A0A0C3ALX3"/>
<dbReference type="OrthoDB" id="337038at2759"/>
<sequence length="289" mass="30038">MHFNLSTVLTILVAAATPLVQALPNAAAGNRAVEARALPPHDGVIGNVLNARQMRRSHPSLGRVARKQNRRKTRTRNCPAPTSSASEIAAPSSDNAPSTPTTTTDAPAESPAPESPAPTQDPSSSQEETPAPETPAPAPSSDAPSNSDPAIQEYLNAHNNERANHGAAALTWADDLAQTAQAWANGCVFQHSGGPTGENLSAGSGSGMTPAGAIQLWLDEAPDYNPSSPQYSHWTQVVWKNTKEVGCAVASCSSQSIFGTSAYGTASFYVCEYRPAGNVIGQFAANVQA</sequence>
<dbReference type="SUPFAM" id="SSF55797">
    <property type="entry name" value="PR-1-like"/>
    <property type="match status" value="1"/>
</dbReference>
<feature type="compositionally biased region" description="Low complexity" evidence="1">
    <location>
        <begin position="122"/>
        <end position="131"/>
    </location>
</feature>
<accession>A0A0C3ALX3</accession>
<gene>
    <name evidence="4" type="ORF">M408DRAFT_333703</name>
</gene>
<feature type="signal peptide" evidence="2">
    <location>
        <begin position="1"/>
        <end position="22"/>
    </location>
</feature>
<name>A0A0C3ALX3_SERVB</name>
<evidence type="ECO:0000259" key="3">
    <source>
        <dbReference type="SMART" id="SM00198"/>
    </source>
</evidence>
<feature type="compositionally biased region" description="Basic residues" evidence="1">
    <location>
        <begin position="53"/>
        <end position="75"/>
    </location>
</feature>
<evidence type="ECO:0000313" key="4">
    <source>
        <dbReference type="EMBL" id="KIM21034.1"/>
    </source>
</evidence>
<reference evidence="5" key="2">
    <citation type="submission" date="2015-01" db="EMBL/GenBank/DDBJ databases">
        <title>Evolutionary Origins and Diversification of the Mycorrhizal Mutualists.</title>
        <authorList>
            <consortium name="DOE Joint Genome Institute"/>
            <consortium name="Mycorrhizal Genomics Consortium"/>
            <person name="Kohler A."/>
            <person name="Kuo A."/>
            <person name="Nagy L.G."/>
            <person name="Floudas D."/>
            <person name="Copeland A."/>
            <person name="Barry K.W."/>
            <person name="Cichocki N."/>
            <person name="Veneault-Fourrey C."/>
            <person name="LaButti K."/>
            <person name="Lindquist E.A."/>
            <person name="Lipzen A."/>
            <person name="Lundell T."/>
            <person name="Morin E."/>
            <person name="Murat C."/>
            <person name="Riley R."/>
            <person name="Ohm R."/>
            <person name="Sun H."/>
            <person name="Tunlid A."/>
            <person name="Henrissat B."/>
            <person name="Grigoriev I.V."/>
            <person name="Hibbett D.S."/>
            <person name="Martin F."/>
        </authorList>
    </citation>
    <scope>NUCLEOTIDE SEQUENCE [LARGE SCALE GENOMIC DNA]</scope>
    <source>
        <strain evidence="5">MAFF 305830</strain>
    </source>
</reference>
<dbReference type="STRING" id="933852.A0A0C3ALX3"/>
<dbReference type="PRINTS" id="PR00837">
    <property type="entry name" value="V5TPXLIKE"/>
</dbReference>
<evidence type="ECO:0000313" key="5">
    <source>
        <dbReference type="Proteomes" id="UP000054097"/>
    </source>
</evidence>
<protein>
    <recommendedName>
        <fullName evidence="3">SCP domain-containing protein</fullName>
    </recommendedName>
</protein>
<dbReference type="Gene3D" id="3.40.33.10">
    <property type="entry name" value="CAP"/>
    <property type="match status" value="1"/>
</dbReference>
<dbReference type="HOGENOM" id="CLU_035730_3_3_1"/>
<dbReference type="Proteomes" id="UP000054097">
    <property type="component" value="Unassembled WGS sequence"/>
</dbReference>
<feature type="chain" id="PRO_5002160994" description="SCP domain-containing protein" evidence="2">
    <location>
        <begin position="23"/>
        <end position="289"/>
    </location>
</feature>
<organism evidence="4 5">
    <name type="scientific">Serendipita vermifera MAFF 305830</name>
    <dbReference type="NCBI Taxonomy" id="933852"/>
    <lineage>
        <taxon>Eukaryota</taxon>
        <taxon>Fungi</taxon>
        <taxon>Dikarya</taxon>
        <taxon>Basidiomycota</taxon>
        <taxon>Agaricomycotina</taxon>
        <taxon>Agaricomycetes</taxon>
        <taxon>Sebacinales</taxon>
        <taxon>Serendipitaceae</taxon>
        <taxon>Serendipita</taxon>
    </lineage>
</organism>
<evidence type="ECO:0000256" key="2">
    <source>
        <dbReference type="SAM" id="SignalP"/>
    </source>
</evidence>
<keyword evidence="2" id="KW-0732">Signal</keyword>
<feature type="compositionally biased region" description="Low complexity" evidence="1">
    <location>
        <begin position="89"/>
        <end position="112"/>
    </location>
</feature>
<dbReference type="InterPro" id="IPR001283">
    <property type="entry name" value="CRISP-related"/>
</dbReference>
<dbReference type="Pfam" id="PF00188">
    <property type="entry name" value="CAP"/>
    <property type="match status" value="1"/>
</dbReference>
<reference evidence="4 5" key="1">
    <citation type="submission" date="2014-04" db="EMBL/GenBank/DDBJ databases">
        <authorList>
            <consortium name="DOE Joint Genome Institute"/>
            <person name="Kuo A."/>
            <person name="Zuccaro A."/>
            <person name="Kohler A."/>
            <person name="Nagy L.G."/>
            <person name="Floudas D."/>
            <person name="Copeland A."/>
            <person name="Barry K.W."/>
            <person name="Cichocki N."/>
            <person name="Veneault-Fourrey C."/>
            <person name="LaButti K."/>
            <person name="Lindquist E.A."/>
            <person name="Lipzen A."/>
            <person name="Lundell T."/>
            <person name="Morin E."/>
            <person name="Murat C."/>
            <person name="Sun H."/>
            <person name="Tunlid A."/>
            <person name="Henrissat B."/>
            <person name="Grigoriev I.V."/>
            <person name="Hibbett D.S."/>
            <person name="Martin F."/>
            <person name="Nordberg H.P."/>
            <person name="Cantor M.N."/>
            <person name="Hua S.X."/>
        </authorList>
    </citation>
    <scope>NUCLEOTIDE SEQUENCE [LARGE SCALE GENOMIC DNA]</scope>
    <source>
        <strain evidence="4 5">MAFF 305830</strain>
    </source>
</reference>
<dbReference type="PANTHER" id="PTHR10334">
    <property type="entry name" value="CYSTEINE-RICH SECRETORY PROTEIN-RELATED"/>
    <property type="match status" value="1"/>
</dbReference>
<feature type="compositionally biased region" description="Low complexity" evidence="1">
    <location>
        <begin position="139"/>
        <end position="150"/>
    </location>
</feature>
<feature type="region of interest" description="Disordered" evidence="1">
    <location>
        <begin position="52"/>
        <end position="150"/>
    </location>
</feature>